<dbReference type="GO" id="GO:0005507">
    <property type="term" value="F:copper ion binding"/>
    <property type="evidence" value="ECO:0007669"/>
    <property type="project" value="InterPro"/>
</dbReference>
<dbReference type="PANTHER" id="PTHR11709">
    <property type="entry name" value="MULTI-COPPER OXIDASE"/>
    <property type="match status" value="1"/>
</dbReference>
<evidence type="ECO:0000313" key="6">
    <source>
        <dbReference type="EMBL" id="GCE14116.1"/>
    </source>
</evidence>
<proteinExistence type="predicted"/>
<reference evidence="7" key="1">
    <citation type="submission" date="2018-12" db="EMBL/GenBank/DDBJ databases">
        <title>Tengunoibacter tsumagoiensis gen. nov., sp. nov., Dictyobacter kobayashii sp. nov., D. alpinus sp. nov., and D. joshuensis sp. nov. and description of Dictyobacteraceae fam. nov. within the order Ktedonobacterales isolated from Tengu-no-mugimeshi.</title>
        <authorList>
            <person name="Wang C.M."/>
            <person name="Zheng Y."/>
            <person name="Sakai Y."/>
            <person name="Toyoda A."/>
            <person name="Minakuchi Y."/>
            <person name="Abe K."/>
            <person name="Yokota A."/>
            <person name="Yabe S."/>
        </authorList>
    </citation>
    <scope>NUCLEOTIDE SEQUENCE [LARGE SCALE GENOMIC DNA]</scope>
    <source>
        <strain evidence="7">Uno3</strain>
    </source>
</reference>
<dbReference type="Proteomes" id="UP000287352">
    <property type="component" value="Unassembled WGS sequence"/>
</dbReference>
<keyword evidence="3" id="KW-0186">Copper</keyword>
<sequence length="371" mass="40931">MEKQSTRLGVGLGLLITAFLITGLLGFSLTGRGSEQVLASSAGTKAQVRNFKLYVRDTTLKMPDGKQIYVFGYTDDPQGPAKIPGPVLTVNEGDTVNLTLVNDKDPTKTSFNPDGDGHTIHLHGLDLPSAMDGDPMTSPTQDSVKEGSQYTYHFVAKEAGTYWYHCHESATEHIQMGMYGAFIVLPRGGDTHYAYAGTPRFDKSYTLVLSDMDSGAHQQDYTNLHSGGDNPNWTQYRPDYFLMNGHAWPDIMDDPSSFIQATVGQHLLVRLINCGYTVHAIHSHGFHFTVIATDGRKLSDPYQKDTLLLAPGERYDILFDLNQAGRYMFHDHIEQNTTNNGDYPGGMMTFINVNNPDGSNPVPMSSLHMNG</sequence>
<dbReference type="CDD" id="cd04206">
    <property type="entry name" value="CuRO_1_LCC_like"/>
    <property type="match status" value="1"/>
</dbReference>
<dbReference type="PANTHER" id="PTHR11709:SF394">
    <property type="entry name" value="FI03373P-RELATED"/>
    <property type="match status" value="1"/>
</dbReference>
<evidence type="ECO:0000256" key="3">
    <source>
        <dbReference type="ARBA" id="ARBA00023008"/>
    </source>
</evidence>
<dbReference type="SUPFAM" id="SSF49503">
    <property type="entry name" value="Cupredoxins"/>
    <property type="match status" value="2"/>
</dbReference>
<keyword evidence="2" id="KW-0560">Oxidoreductase</keyword>
<evidence type="ECO:0008006" key="8">
    <source>
        <dbReference type="Google" id="ProtNLM"/>
    </source>
</evidence>
<dbReference type="AlphaFoldDB" id="A0A402A4X8"/>
<gene>
    <name evidence="6" type="ORF">KTT_39750</name>
</gene>
<accession>A0A402A4X8</accession>
<dbReference type="InterPro" id="IPR011707">
    <property type="entry name" value="Cu-oxidase-like_N"/>
</dbReference>
<keyword evidence="7" id="KW-1185">Reference proteome</keyword>
<dbReference type="EMBL" id="BIFR01000001">
    <property type="protein sequence ID" value="GCE14116.1"/>
    <property type="molecule type" value="Genomic_DNA"/>
</dbReference>
<dbReference type="RefSeq" id="WP_161975623.1">
    <property type="nucleotide sequence ID" value="NZ_BIFR01000001.1"/>
</dbReference>
<dbReference type="Pfam" id="PF00394">
    <property type="entry name" value="Cu-oxidase"/>
    <property type="match status" value="1"/>
</dbReference>
<keyword evidence="1" id="KW-0479">Metal-binding</keyword>
<dbReference type="InterPro" id="IPR008972">
    <property type="entry name" value="Cupredoxin"/>
</dbReference>
<organism evidence="6 7">
    <name type="scientific">Tengunoibacter tsumagoiensis</name>
    <dbReference type="NCBI Taxonomy" id="2014871"/>
    <lineage>
        <taxon>Bacteria</taxon>
        <taxon>Bacillati</taxon>
        <taxon>Chloroflexota</taxon>
        <taxon>Ktedonobacteria</taxon>
        <taxon>Ktedonobacterales</taxon>
        <taxon>Dictyobacteraceae</taxon>
        <taxon>Tengunoibacter</taxon>
    </lineage>
</organism>
<protein>
    <recommendedName>
        <fullName evidence="8">Plastocyanin-like domain-containing protein</fullName>
    </recommendedName>
</protein>
<dbReference type="Pfam" id="PF07732">
    <property type="entry name" value="Cu-oxidase_3"/>
    <property type="match status" value="1"/>
</dbReference>
<dbReference type="GO" id="GO:0016491">
    <property type="term" value="F:oxidoreductase activity"/>
    <property type="evidence" value="ECO:0007669"/>
    <property type="project" value="UniProtKB-KW"/>
</dbReference>
<evidence type="ECO:0000256" key="2">
    <source>
        <dbReference type="ARBA" id="ARBA00023002"/>
    </source>
</evidence>
<dbReference type="InterPro" id="IPR045087">
    <property type="entry name" value="Cu-oxidase_fam"/>
</dbReference>
<comment type="caution">
    <text evidence="6">The sequence shown here is derived from an EMBL/GenBank/DDBJ whole genome shotgun (WGS) entry which is preliminary data.</text>
</comment>
<name>A0A402A4X8_9CHLR</name>
<dbReference type="InterPro" id="IPR001117">
    <property type="entry name" value="Cu-oxidase_2nd"/>
</dbReference>
<evidence type="ECO:0000259" key="4">
    <source>
        <dbReference type="Pfam" id="PF00394"/>
    </source>
</evidence>
<evidence type="ECO:0000259" key="5">
    <source>
        <dbReference type="Pfam" id="PF07732"/>
    </source>
</evidence>
<dbReference type="CDD" id="cd04202">
    <property type="entry name" value="CuRO_D2_2dMcoN_like"/>
    <property type="match status" value="1"/>
</dbReference>
<feature type="domain" description="Plastocyanin-like" evidence="5">
    <location>
        <begin position="82"/>
        <end position="187"/>
    </location>
</feature>
<evidence type="ECO:0000256" key="1">
    <source>
        <dbReference type="ARBA" id="ARBA00022723"/>
    </source>
</evidence>
<dbReference type="Gene3D" id="2.60.40.420">
    <property type="entry name" value="Cupredoxins - blue copper proteins"/>
    <property type="match status" value="2"/>
</dbReference>
<feature type="domain" description="Plastocyanin-like" evidence="4">
    <location>
        <begin position="204"/>
        <end position="337"/>
    </location>
</feature>
<evidence type="ECO:0000313" key="7">
    <source>
        <dbReference type="Proteomes" id="UP000287352"/>
    </source>
</evidence>